<evidence type="ECO:0000256" key="1">
    <source>
        <dbReference type="ARBA" id="ARBA00010552"/>
    </source>
</evidence>
<accession>A0A1B7JNS1</accession>
<sequence length="134" mass="14717">MQKKSINPSSVFDSLQYGFSQAIETTGTRQLFLSGQVGVNADQQTVSGGVYEQTVQSLLNIEHVLRDAGGDLSHVVMLRIYIKQGYDSPEDQIDIAKALKEKFDLAPPASSWIIVTGLSLPEWLIEIEAHAVLN</sequence>
<dbReference type="GO" id="GO:0005829">
    <property type="term" value="C:cytosol"/>
    <property type="evidence" value="ECO:0007669"/>
    <property type="project" value="TreeGrafter"/>
</dbReference>
<dbReference type="InterPro" id="IPR006175">
    <property type="entry name" value="YjgF/YER057c/UK114"/>
</dbReference>
<evidence type="ECO:0000313" key="3">
    <source>
        <dbReference type="Proteomes" id="UP000078224"/>
    </source>
</evidence>
<organism evidence="2 3">
    <name type="scientific">Providencia heimbachae ATCC 35613</name>
    <dbReference type="NCBI Taxonomy" id="1354272"/>
    <lineage>
        <taxon>Bacteria</taxon>
        <taxon>Pseudomonadati</taxon>
        <taxon>Pseudomonadota</taxon>
        <taxon>Gammaproteobacteria</taxon>
        <taxon>Enterobacterales</taxon>
        <taxon>Morganellaceae</taxon>
        <taxon>Providencia</taxon>
    </lineage>
</organism>
<name>A0A1B7JNS1_9GAMM</name>
<gene>
    <name evidence="2" type="ORF">M998_3070</name>
</gene>
<reference evidence="2 3" key="1">
    <citation type="submission" date="2016-04" db="EMBL/GenBank/DDBJ databases">
        <title>ATOL: Assembling a taxonomically balanced genome-scale reconstruction of the evolutionary history of the Enterobacteriaceae.</title>
        <authorList>
            <person name="Plunkett G.III."/>
            <person name="Neeno-Eckwall E.C."/>
            <person name="Glasner J.D."/>
            <person name="Perna N.T."/>
        </authorList>
    </citation>
    <scope>NUCLEOTIDE SEQUENCE [LARGE SCALE GENOMIC DNA]</scope>
    <source>
        <strain evidence="2 3">ATCC 35613</strain>
    </source>
</reference>
<dbReference type="AlphaFoldDB" id="A0A1B7JNS1"/>
<keyword evidence="3" id="KW-1185">Reference proteome</keyword>
<dbReference type="InterPro" id="IPR035959">
    <property type="entry name" value="RutC-like_sf"/>
</dbReference>
<dbReference type="RefSeq" id="WP_068909657.1">
    <property type="nucleotide sequence ID" value="NZ_LXEW01000041.1"/>
</dbReference>
<protein>
    <submittedName>
        <fullName evidence="2">Putative translational inhibitor</fullName>
    </submittedName>
</protein>
<comment type="caution">
    <text evidence="2">The sequence shown here is derived from an EMBL/GenBank/DDBJ whole genome shotgun (WGS) entry which is preliminary data.</text>
</comment>
<dbReference type="OrthoDB" id="9803101at2"/>
<dbReference type="PATRIC" id="fig|1354272.4.peg.3131"/>
<dbReference type="EMBL" id="LXEW01000041">
    <property type="protein sequence ID" value="OAT49568.1"/>
    <property type="molecule type" value="Genomic_DNA"/>
</dbReference>
<dbReference type="Pfam" id="PF01042">
    <property type="entry name" value="Ribonuc_L-PSP"/>
    <property type="match status" value="1"/>
</dbReference>
<proteinExistence type="inferred from homology"/>
<dbReference type="Proteomes" id="UP000078224">
    <property type="component" value="Unassembled WGS sequence"/>
</dbReference>
<dbReference type="Gene3D" id="3.30.1330.40">
    <property type="entry name" value="RutC-like"/>
    <property type="match status" value="1"/>
</dbReference>
<comment type="similarity">
    <text evidence="1">Belongs to the RutC family.</text>
</comment>
<evidence type="ECO:0000313" key="2">
    <source>
        <dbReference type="EMBL" id="OAT49568.1"/>
    </source>
</evidence>
<dbReference type="SUPFAM" id="SSF55298">
    <property type="entry name" value="YjgF-like"/>
    <property type="match status" value="1"/>
</dbReference>
<dbReference type="CDD" id="cd00448">
    <property type="entry name" value="YjgF_YER057c_UK114_family"/>
    <property type="match status" value="1"/>
</dbReference>
<dbReference type="PANTHER" id="PTHR11803">
    <property type="entry name" value="2-IMINOBUTANOATE/2-IMINOPROPANOATE DEAMINASE RIDA"/>
    <property type="match status" value="1"/>
</dbReference>
<dbReference type="GO" id="GO:0019239">
    <property type="term" value="F:deaminase activity"/>
    <property type="evidence" value="ECO:0007669"/>
    <property type="project" value="TreeGrafter"/>
</dbReference>
<dbReference type="PANTHER" id="PTHR11803:SF58">
    <property type="entry name" value="PROTEIN HMF1-RELATED"/>
    <property type="match status" value="1"/>
</dbReference>